<proteinExistence type="predicted"/>
<dbReference type="AlphaFoldDB" id="A0AAW1HUB0"/>
<organism evidence="2 3">
    <name type="scientific">Popillia japonica</name>
    <name type="common">Japanese beetle</name>
    <dbReference type="NCBI Taxonomy" id="7064"/>
    <lineage>
        <taxon>Eukaryota</taxon>
        <taxon>Metazoa</taxon>
        <taxon>Ecdysozoa</taxon>
        <taxon>Arthropoda</taxon>
        <taxon>Hexapoda</taxon>
        <taxon>Insecta</taxon>
        <taxon>Pterygota</taxon>
        <taxon>Neoptera</taxon>
        <taxon>Endopterygota</taxon>
        <taxon>Coleoptera</taxon>
        <taxon>Polyphaga</taxon>
        <taxon>Scarabaeiformia</taxon>
        <taxon>Scarabaeidae</taxon>
        <taxon>Rutelinae</taxon>
        <taxon>Popillia</taxon>
    </lineage>
</organism>
<reference evidence="2 3" key="1">
    <citation type="journal article" date="2024" name="BMC Genomics">
        <title>De novo assembly and annotation of Popillia japonica's genome with initial clues to its potential as an invasive pest.</title>
        <authorList>
            <person name="Cucini C."/>
            <person name="Boschi S."/>
            <person name="Funari R."/>
            <person name="Cardaioli E."/>
            <person name="Iannotti N."/>
            <person name="Marturano G."/>
            <person name="Paoli F."/>
            <person name="Bruttini M."/>
            <person name="Carapelli A."/>
            <person name="Frati F."/>
            <person name="Nardi F."/>
        </authorList>
    </citation>
    <scope>NUCLEOTIDE SEQUENCE [LARGE SCALE GENOMIC DNA]</scope>
    <source>
        <strain evidence="2">DMR45628</strain>
    </source>
</reference>
<keyword evidence="3" id="KW-1185">Reference proteome</keyword>
<evidence type="ECO:0000256" key="1">
    <source>
        <dbReference type="SAM" id="MobiDB-lite"/>
    </source>
</evidence>
<sequence>MMKQLPDVIDQHQHPKQLDPGHASIAIRRYSRRVRRRTAQLRKVAHANAESCSWPFQCLRMMGPLTDAMRSSKLTGGGGGDVSGDPDKDVNAFFRSKLTGGGGGDVSGDPDKDVIGCLFCLQCLLQV</sequence>
<comment type="caution">
    <text evidence="2">The sequence shown here is derived from an EMBL/GenBank/DDBJ whole genome shotgun (WGS) entry which is preliminary data.</text>
</comment>
<dbReference type="EMBL" id="JASPKY010000915">
    <property type="protein sequence ID" value="KAK9680299.1"/>
    <property type="molecule type" value="Genomic_DNA"/>
</dbReference>
<gene>
    <name evidence="2" type="ORF">QE152_g39207</name>
</gene>
<name>A0AAW1HUB0_POPJA</name>
<dbReference type="Proteomes" id="UP001458880">
    <property type="component" value="Unassembled WGS sequence"/>
</dbReference>
<protein>
    <submittedName>
        <fullName evidence="2">Uncharacterized protein</fullName>
    </submittedName>
</protein>
<accession>A0AAW1HUB0</accession>
<feature type="region of interest" description="Disordered" evidence="1">
    <location>
        <begin position="1"/>
        <end position="24"/>
    </location>
</feature>
<feature type="compositionally biased region" description="Basic and acidic residues" evidence="1">
    <location>
        <begin position="9"/>
        <end position="19"/>
    </location>
</feature>
<evidence type="ECO:0000313" key="3">
    <source>
        <dbReference type="Proteomes" id="UP001458880"/>
    </source>
</evidence>
<evidence type="ECO:0000313" key="2">
    <source>
        <dbReference type="EMBL" id="KAK9680299.1"/>
    </source>
</evidence>